<dbReference type="PANTHER" id="PTHR33931:SF2">
    <property type="entry name" value="HOLIN-LIKE PROTEIN CIDA"/>
    <property type="match status" value="1"/>
</dbReference>
<proteinExistence type="predicted"/>
<reference evidence="9 16" key="4">
    <citation type="submission" date="2019-10" db="EMBL/GenBank/DDBJ databases">
        <title>Roseburia spp. ameliorate alcoholic fatty liver via restoration of gut barrier function.</title>
        <authorList>
            <person name="Seo B."/>
            <person name="Ko G."/>
        </authorList>
    </citation>
    <scope>NUCLEOTIDE SEQUENCE [LARGE SCALE GENOMIC DNA]</scope>
    <source>
        <strain evidence="9 16">SNUG30017</strain>
    </source>
</reference>
<evidence type="ECO:0000313" key="15">
    <source>
        <dbReference type="Proteomes" id="UP000478483"/>
    </source>
</evidence>
<dbReference type="Proteomes" id="UP000284051">
    <property type="component" value="Unassembled WGS sequence"/>
</dbReference>
<feature type="transmembrane region" description="Helical" evidence="6">
    <location>
        <begin position="7"/>
        <end position="24"/>
    </location>
</feature>
<dbReference type="EMBL" id="WNAJ01000011">
    <property type="protein sequence ID" value="MTR85507.1"/>
    <property type="molecule type" value="Genomic_DNA"/>
</dbReference>
<accession>A0A173TN04</accession>
<dbReference type="EMBL" id="QSFP01000007">
    <property type="protein sequence ID" value="RHA67714.1"/>
    <property type="molecule type" value="Genomic_DNA"/>
</dbReference>
<evidence type="ECO:0000256" key="1">
    <source>
        <dbReference type="ARBA" id="ARBA00004651"/>
    </source>
</evidence>
<evidence type="ECO:0000256" key="2">
    <source>
        <dbReference type="ARBA" id="ARBA00022475"/>
    </source>
</evidence>
<dbReference type="GeneID" id="61431990"/>
<dbReference type="AlphaFoldDB" id="A0A173TN04"/>
<feature type="transmembrane region" description="Helical" evidence="6">
    <location>
        <begin position="58"/>
        <end position="78"/>
    </location>
</feature>
<comment type="subcellular location">
    <subcellularLocation>
        <location evidence="1">Cell membrane</location>
        <topology evidence="1">Multi-pass membrane protein</topology>
    </subcellularLocation>
</comment>
<feature type="transmembrane region" description="Helical" evidence="6">
    <location>
        <begin position="30"/>
        <end position="51"/>
    </location>
</feature>
<evidence type="ECO:0000313" key="11">
    <source>
        <dbReference type="EMBL" id="RHG30046.1"/>
    </source>
</evidence>
<dbReference type="Proteomes" id="UP000095350">
    <property type="component" value="Unassembled WGS sequence"/>
</dbReference>
<keyword evidence="5 6" id="KW-0472">Membrane</keyword>
<evidence type="ECO:0000256" key="3">
    <source>
        <dbReference type="ARBA" id="ARBA00022692"/>
    </source>
</evidence>
<dbReference type="EMBL" id="WGGT01000008">
    <property type="protein sequence ID" value="MVQ45648.1"/>
    <property type="molecule type" value="Genomic_DNA"/>
</dbReference>
<evidence type="ECO:0000313" key="16">
    <source>
        <dbReference type="Proteomes" id="UP000479531"/>
    </source>
</evidence>
<dbReference type="Proteomes" id="UP000478483">
    <property type="component" value="Unassembled WGS sequence"/>
</dbReference>
<keyword evidence="3 6" id="KW-0812">Transmembrane</keyword>
<evidence type="ECO:0000313" key="13">
    <source>
        <dbReference type="Proteomes" id="UP000284051"/>
    </source>
</evidence>
<dbReference type="PaxDb" id="166486-ERS852572_01641"/>
<feature type="transmembrane region" description="Helical" evidence="6">
    <location>
        <begin position="84"/>
        <end position="107"/>
    </location>
</feature>
<dbReference type="RefSeq" id="WP_006856774.1">
    <property type="nucleotide sequence ID" value="NZ_CABIYH010000011.1"/>
</dbReference>
<evidence type="ECO:0000256" key="5">
    <source>
        <dbReference type="ARBA" id="ARBA00023136"/>
    </source>
</evidence>
<dbReference type="EMBL" id="QRID01000003">
    <property type="protein sequence ID" value="RHG30046.1"/>
    <property type="molecule type" value="Genomic_DNA"/>
</dbReference>
<evidence type="ECO:0000313" key="12">
    <source>
        <dbReference type="Proteomes" id="UP000095350"/>
    </source>
</evidence>
<gene>
    <name evidence="7" type="primary">lrgA</name>
    <name evidence="11" type="ORF">DW264_04505</name>
    <name evidence="10" type="ORF">DW927_08300</name>
    <name evidence="7" type="ORF">ERS852572_01641</name>
    <name evidence="9" type="ORF">GCK47_08020</name>
    <name evidence="8" type="ORF">GMD50_10615</name>
</gene>
<name>A0A173TN04_9FIRM</name>
<evidence type="ECO:0000256" key="6">
    <source>
        <dbReference type="SAM" id="Phobius"/>
    </source>
</evidence>
<dbReference type="Proteomes" id="UP000284465">
    <property type="component" value="Unassembled WGS sequence"/>
</dbReference>
<dbReference type="STRING" id="166486.ERS852572_01641"/>
<organism evidence="7 12">
    <name type="scientific">Roseburia intestinalis</name>
    <dbReference type="NCBI Taxonomy" id="166486"/>
    <lineage>
        <taxon>Bacteria</taxon>
        <taxon>Bacillati</taxon>
        <taxon>Bacillota</taxon>
        <taxon>Clostridia</taxon>
        <taxon>Lachnospirales</taxon>
        <taxon>Lachnospiraceae</taxon>
        <taxon>Roseburia</taxon>
    </lineage>
</organism>
<evidence type="ECO:0000313" key="14">
    <source>
        <dbReference type="Proteomes" id="UP000284465"/>
    </source>
</evidence>
<keyword evidence="2" id="KW-1003">Cell membrane</keyword>
<dbReference type="Pfam" id="PF03788">
    <property type="entry name" value="LrgA"/>
    <property type="match status" value="1"/>
</dbReference>
<evidence type="ECO:0000256" key="4">
    <source>
        <dbReference type="ARBA" id="ARBA00022989"/>
    </source>
</evidence>
<reference evidence="13 14" key="2">
    <citation type="submission" date="2018-08" db="EMBL/GenBank/DDBJ databases">
        <title>A genome reference for cultivated species of the human gut microbiota.</title>
        <authorList>
            <person name="Zou Y."/>
            <person name="Xue W."/>
            <person name="Luo G."/>
        </authorList>
    </citation>
    <scope>NUCLEOTIDE SEQUENCE [LARGE SCALE GENOMIC DNA]</scope>
    <source>
        <strain evidence="11 13">AM22-21LB</strain>
        <strain evidence="10 14">AM43-11</strain>
    </source>
</reference>
<evidence type="ECO:0000313" key="9">
    <source>
        <dbReference type="EMBL" id="MVQ45648.1"/>
    </source>
</evidence>
<evidence type="ECO:0000313" key="7">
    <source>
        <dbReference type="EMBL" id="CUN04131.1"/>
    </source>
</evidence>
<dbReference type="InterPro" id="IPR005538">
    <property type="entry name" value="LrgA/CidA"/>
</dbReference>
<dbReference type="OrthoDB" id="3176438at2"/>
<sequence>MKYLRQFMIILLFSFLGELLKYVLPFPVPASIYGLVLLFIALETRILPLAAVKDAGKFMIEIMPLMFIPAGAGLIDAWDALRPICVQIVMIMVVSTIVVMIVSGHVTQFVMRRGKRKGEQQ</sequence>
<dbReference type="EMBL" id="CYXZ01000011">
    <property type="protein sequence ID" value="CUN04131.1"/>
    <property type="molecule type" value="Genomic_DNA"/>
</dbReference>
<evidence type="ECO:0000313" key="10">
    <source>
        <dbReference type="EMBL" id="RHA67714.1"/>
    </source>
</evidence>
<keyword evidence="4 6" id="KW-1133">Transmembrane helix</keyword>
<reference evidence="7 12" key="1">
    <citation type="submission" date="2015-09" db="EMBL/GenBank/DDBJ databases">
        <authorList>
            <consortium name="Pathogen Informatics"/>
        </authorList>
    </citation>
    <scope>NUCLEOTIDE SEQUENCE [LARGE SCALE GENOMIC DNA]</scope>
    <source>
        <strain evidence="7 12">2789STDY5834960</strain>
    </source>
</reference>
<evidence type="ECO:0000313" key="8">
    <source>
        <dbReference type="EMBL" id="MTR85507.1"/>
    </source>
</evidence>
<dbReference type="Proteomes" id="UP000479531">
    <property type="component" value="Unassembled WGS sequence"/>
</dbReference>
<protein>
    <submittedName>
        <fullName evidence="7">Antiholin-like protein LrgA</fullName>
    </submittedName>
    <submittedName>
        <fullName evidence="8">CidA/LrgA family protein</fullName>
    </submittedName>
</protein>
<reference evidence="8 15" key="3">
    <citation type="journal article" date="2019" name="Nat. Med.">
        <title>A library of human gut bacterial isolates paired with longitudinal multiomics data enables mechanistic microbiome research.</title>
        <authorList>
            <person name="Poyet M."/>
            <person name="Groussin M."/>
            <person name="Gibbons S.M."/>
            <person name="Avila-Pacheco J."/>
            <person name="Jiang X."/>
            <person name="Kearney S.M."/>
            <person name="Perrotta A.R."/>
            <person name="Berdy B."/>
            <person name="Zhao S."/>
            <person name="Lieberman T.D."/>
            <person name="Swanson P.K."/>
            <person name="Smith M."/>
            <person name="Roesemann S."/>
            <person name="Alexander J.E."/>
            <person name="Rich S.A."/>
            <person name="Livny J."/>
            <person name="Vlamakis H."/>
            <person name="Clish C."/>
            <person name="Bullock K."/>
            <person name="Deik A."/>
            <person name="Scott J."/>
            <person name="Pierce K.A."/>
            <person name="Xavier R.J."/>
            <person name="Alm E.J."/>
        </authorList>
    </citation>
    <scope>NUCLEOTIDE SEQUENCE [LARGE SCALE GENOMIC DNA]</scope>
    <source>
        <strain evidence="8 15">BIOML-A1</strain>
    </source>
</reference>
<dbReference type="PANTHER" id="PTHR33931">
    <property type="entry name" value="HOLIN-LIKE PROTEIN CIDA-RELATED"/>
    <property type="match status" value="1"/>
</dbReference>
<dbReference type="GO" id="GO:0005886">
    <property type="term" value="C:plasma membrane"/>
    <property type="evidence" value="ECO:0007669"/>
    <property type="project" value="UniProtKB-SubCell"/>
</dbReference>